<feature type="domain" description="RRM" evidence="4">
    <location>
        <begin position="6"/>
        <end position="82"/>
    </location>
</feature>
<dbReference type="InterPro" id="IPR035979">
    <property type="entry name" value="RBD_domain_sf"/>
</dbReference>
<keyword evidence="6" id="KW-1185">Reference proteome</keyword>
<dbReference type="OrthoDB" id="1875751at2759"/>
<dbReference type="InterPro" id="IPR000504">
    <property type="entry name" value="RRM_dom"/>
</dbReference>
<dbReference type="PANTHER" id="PTHR48032">
    <property type="entry name" value="RNA-BINDING PROTEIN MUSASHI HOMOLOG RBP6"/>
    <property type="match status" value="1"/>
</dbReference>
<dbReference type="FunFam" id="3.30.70.330:FF:000051">
    <property type="entry name" value="Heterogeneous nuclear ribonucleoprotein 1"/>
    <property type="match status" value="1"/>
</dbReference>
<dbReference type="CDD" id="cd12325">
    <property type="entry name" value="RRM1_hnRNPA_hnRNPD_like"/>
    <property type="match status" value="1"/>
</dbReference>
<organism evidence="5 6">
    <name type="scientific">Striga asiatica</name>
    <name type="common">Asiatic witchweed</name>
    <name type="synonym">Buchnera asiatica</name>
    <dbReference type="NCBI Taxonomy" id="4170"/>
    <lineage>
        <taxon>Eukaryota</taxon>
        <taxon>Viridiplantae</taxon>
        <taxon>Streptophyta</taxon>
        <taxon>Embryophyta</taxon>
        <taxon>Tracheophyta</taxon>
        <taxon>Spermatophyta</taxon>
        <taxon>Magnoliopsida</taxon>
        <taxon>eudicotyledons</taxon>
        <taxon>Gunneridae</taxon>
        <taxon>Pentapetalae</taxon>
        <taxon>asterids</taxon>
        <taxon>lamiids</taxon>
        <taxon>Lamiales</taxon>
        <taxon>Orobanchaceae</taxon>
        <taxon>Buchnereae</taxon>
        <taxon>Striga</taxon>
    </lineage>
</organism>
<dbReference type="PROSITE" id="PS50102">
    <property type="entry name" value="RRM"/>
    <property type="match status" value="2"/>
</dbReference>
<evidence type="ECO:0000259" key="4">
    <source>
        <dbReference type="PROSITE" id="PS50102"/>
    </source>
</evidence>
<dbReference type="PANTHER" id="PTHR48032:SF1">
    <property type="entry name" value="RNA-BINDING (RRM_RBD_RNP MOTIFS) FAMILY PROTEIN"/>
    <property type="match status" value="1"/>
</dbReference>
<dbReference type="CDD" id="cd12330">
    <property type="entry name" value="RRM2_Hrp1p"/>
    <property type="match status" value="1"/>
</dbReference>
<gene>
    <name evidence="5" type="ORF">STAS_34052</name>
</gene>
<dbReference type="Proteomes" id="UP000325081">
    <property type="component" value="Unassembled WGS sequence"/>
</dbReference>
<feature type="domain" description="RRM" evidence="4">
    <location>
        <begin position="108"/>
        <end position="185"/>
    </location>
</feature>
<dbReference type="InterPro" id="IPR012677">
    <property type="entry name" value="Nucleotide-bd_a/b_plait_sf"/>
</dbReference>
<evidence type="ECO:0000256" key="3">
    <source>
        <dbReference type="PROSITE-ProRule" id="PRU00176"/>
    </source>
</evidence>
<evidence type="ECO:0000313" key="6">
    <source>
        <dbReference type="Proteomes" id="UP000325081"/>
    </source>
</evidence>
<evidence type="ECO:0000256" key="1">
    <source>
        <dbReference type="ARBA" id="ARBA00022737"/>
    </source>
</evidence>
<protein>
    <submittedName>
        <fullName evidence="5">RNA-binding (RRM/RBD/RNP motifs) family protein</fullName>
    </submittedName>
</protein>
<comment type="caution">
    <text evidence="5">The sequence shown here is derived from an EMBL/GenBank/DDBJ whole genome shotgun (WGS) entry which is preliminary data.</text>
</comment>
<proteinExistence type="predicted"/>
<evidence type="ECO:0000313" key="5">
    <source>
        <dbReference type="EMBL" id="GER56327.1"/>
    </source>
</evidence>
<dbReference type="Gene3D" id="3.30.70.330">
    <property type="match status" value="2"/>
</dbReference>
<dbReference type="GO" id="GO:0006417">
    <property type="term" value="P:regulation of translation"/>
    <property type="evidence" value="ECO:0007669"/>
    <property type="project" value="TreeGrafter"/>
</dbReference>
<dbReference type="FunFam" id="3.30.70.330:FF:000102">
    <property type="entry name" value="Heterogeneous nuclear ribonucleoprotein 1"/>
    <property type="match status" value="1"/>
</dbReference>
<dbReference type="AlphaFoldDB" id="A0A5A7RGI0"/>
<dbReference type="GO" id="GO:0003729">
    <property type="term" value="F:mRNA binding"/>
    <property type="evidence" value="ECO:0007669"/>
    <property type="project" value="TreeGrafter"/>
</dbReference>
<reference evidence="6" key="1">
    <citation type="journal article" date="2019" name="Curr. Biol.">
        <title>Genome Sequence of Striga asiatica Provides Insight into the Evolution of Plant Parasitism.</title>
        <authorList>
            <person name="Yoshida S."/>
            <person name="Kim S."/>
            <person name="Wafula E.K."/>
            <person name="Tanskanen J."/>
            <person name="Kim Y.M."/>
            <person name="Honaas L."/>
            <person name="Yang Z."/>
            <person name="Spallek T."/>
            <person name="Conn C.E."/>
            <person name="Ichihashi Y."/>
            <person name="Cheong K."/>
            <person name="Cui S."/>
            <person name="Der J.P."/>
            <person name="Gundlach H."/>
            <person name="Jiao Y."/>
            <person name="Hori C."/>
            <person name="Ishida J.K."/>
            <person name="Kasahara H."/>
            <person name="Kiba T."/>
            <person name="Kim M.S."/>
            <person name="Koo N."/>
            <person name="Laohavisit A."/>
            <person name="Lee Y.H."/>
            <person name="Lumba S."/>
            <person name="McCourt P."/>
            <person name="Mortimer J.C."/>
            <person name="Mutuku J.M."/>
            <person name="Nomura T."/>
            <person name="Sasaki-Sekimoto Y."/>
            <person name="Seto Y."/>
            <person name="Wang Y."/>
            <person name="Wakatake T."/>
            <person name="Sakakibara H."/>
            <person name="Demura T."/>
            <person name="Yamaguchi S."/>
            <person name="Yoneyama K."/>
            <person name="Manabe R.I."/>
            <person name="Nelson D.C."/>
            <person name="Schulman A.H."/>
            <person name="Timko M.P."/>
            <person name="dePamphilis C.W."/>
            <person name="Choi D."/>
            <person name="Shirasu K."/>
        </authorList>
    </citation>
    <scope>NUCLEOTIDE SEQUENCE [LARGE SCALE GENOMIC DNA]</scope>
    <source>
        <strain evidence="6">cv. UVA1</strain>
    </source>
</reference>
<keyword evidence="1" id="KW-0677">Repeat</keyword>
<sequence>MEIEMGKLFIGGISWETNEERLREHFDAFGEVLEAVIMRDRVTGRARGFGFVVFSDASVAERVARERHVIDGRTVEAKKAVPRDDHQTLIKNNSSSSSLGSLSPNRTKKIFVGGLPSTITETDFKKYFSRFGTIIDVVVMYDHNTQRPRGFGFITYDSEESVDKVLVKTFHELNGKMVEVKRAIPKELSPGPARSPSSGLFNSFSPGHNSSLNSTRTAEGRFSHFGRVGYPPYSSGGNQSMGSNSEDSFGLGYRNEMMEYSYFGGNSGKNGSFSSALNRDVWGNVNLGEVWGGSSVSAKGRENFIYGGVQDSYGGVTGGHTRDNGGFSDSASLFSSTGNVREKGFGDLYGGDSFYSDHIWHSLSREFEGSVPFGYGHEERVANVVVPNNPVGYVGDYRVTSSNRAVNSSHHAVFDTFVTISLFLIVFGTLRFSELPRFLSVSRVCFLSKLGADTCRQTGSRHVSCTWLSI</sequence>
<accession>A0A5A7RGI0</accession>
<keyword evidence="2 3" id="KW-0694">RNA-binding</keyword>
<dbReference type="SMART" id="SM00360">
    <property type="entry name" value="RRM"/>
    <property type="match status" value="2"/>
</dbReference>
<dbReference type="Pfam" id="PF00076">
    <property type="entry name" value="RRM_1"/>
    <property type="match status" value="2"/>
</dbReference>
<name>A0A5A7RGI0_STRAF</name>
<dbReference type="SUPFAM" id="SSF54928">
    <property type="entry name" value="RNA-binding domain, RBD"/>
    <property type="match status" value="2"/>
</dbReference>
<dbReference type="EMBL" id="BKCP01012625">
    <property type="protein sequence ID" value="GER56327.1"/>
    <property type="molecule type" value="Genomic_DNA"/>
</dbReference>
<evidence type="ECO:0000256" key="2">
    <source>
        <dbReference type="ARBA" id="ARBA00022884"/>
    </source>
</evidence>